<dbReference type="InterPro" id="IPR010982">
    <property type="entry name" value="Lambda_DNA-bd_dom_sf"/>
</dbReference>
<dbReference type="SMART" id="SM00530">
    <property type="entry name" value="HTH_XRE"/>
    <property type="match status" value="1"/>
</dbReference>
<organism evidence="2 3">
    <name type="scientific">Streptomyces hawaiiensis</name>
    <dbReference type="NCBI Taxonomy" id="67305"/>
    <lineage>
        <taxon>Bacteria</taxon>
        <taxon>Bacillati</taxon>
        <taxon>Actinomycetota</taxon>
        <taxon>Actinomycetes</taxon>
        <taxon>Kitasatosporales</taxon>
        <taxon>Streptomycetaceae</taxon>
        <taxon>Streptomyces</taxon>
    </lineage>
</organism>
<dbReference type="PANTHER" id="PTHR35010">
    <property type="entry name" value="BLL4672 PROTEIN-RELATED"/>
    <property type="match status" value="1"/>
</dbReference>
<gene>
    <name evidence="2" type="ORF">CEB94_30805</name>
</gene>
<dbReference type="InterPro" id="IPR001387">
    <property type="entry name" value="Cro/C1-type_HTH"/>
</dbReference>
<dbReference type="Proteomes" id="UP000495940">
    <property type="component" value="Chromosome"/>
</dbReference>
<dbReference type="KEGG" id="shaw:CEB94_30805"/>
<evidence type="ECO:0000259" key="1">
    <source>
        <dbReference type="PROSITE" id="PS50943"/>
    </source>
</evidence>
<dbReference type="CDD" id="cd00093">
    <property type="entry name" value="HTH_XRE"/>
    <property type="match status" value="1"/>
</dbReference>
<evidence type="ECO:0000313" key="2">
    <source>
        <dbReference type="EMBL" id="QCD58741.1"/>
    </source>
</evidence>
<protein>
    <submittedName>
        <fullName evidence="2">Transcriptional regulator</fullName>
    </submittedName>
</protein>
<feature type="domain" description="HTH cro/C1-type" evidence="1">
    <location>
        <begin position="36"/>
        <end position="83"/>
    </location>
</feature>
<dbReference type="EMBL" id="CP021978">
    <property type="protein sequence ID" value="QCD58741.1"/>
    <property type="molecule type" value="Genomic_DNA"/>
</dbReference>
<proteinExistence type="predicted"/>
<reference evidence="2 3" key="1">
    <citation type="submission" date="2017-06" db="EMBL/GenBank/DDBJ databases">
        <title>Complete Genome Sequence of Streptomyces hawaiiensis NRRL 15010 and insights into acyldepsipeptides biosynthesis.</title>
        <authorList>
            <person name="Mariita R.M."/>
            <person name="Sello J.K."/>
        </authorList>
    </citation>
    <scope>NUCLEOTIDE SEQUENCE [LARGE SCALE GENOMIC DNA]</scope>
    <source>
        <strain evidence="2 3">ATCC 12236</strain>
    </source>
</reference>
<name>A0A6G5RLN8_9ACTN</name>
<accession>A0A6G5RLN8</accession>
<dbReference type="InterPro" id="IPR041413">
    <property type="entry name" value="MLTR_LBD"/>
</dbReference>
<dbReference type="Pfam" id="PF17765">
    <property type="entry name" value="MLTR_LBD"/>
    <property type="match status" value="1"/>
</dbReference>
<keyword evidence="3" id="KW-1185">Reference proteome</keyword>
<dbReference type="AlphaFoldDB" id="A0A6G5RLN8"/>
<dbReference type="PROSITE" id="PS50943">
    <property type="entry name" value="HTH_CROC1"/>
    <property type="match status" value="1"/>
</dbReference>
<dbReference type="GO" id="GO:0003677">
    <property type="term" value="F:DNA binding"/>
    <property type="evidence" value="ECO:0007669"/>
    <property type="project" value="InterPro"/>
</dbReference>
<dbReference type="PANTHER" id="PTHR35010:SF2">
    <property type="entry name" value="BLL4672 PROTEIN"/>
    <property type="match status" value="1"/>
</dbReference>
<dbReference type="SUPFAM" id="SSF47413">
    <property type="entry name" value="lambda repressor-like DNA-binding domains"/>
    <property type="match status" value="1"/>
</dbReference>
<dbReference type="Pfam" id="PF13560">
    <property type="entry name" value="HTH_31"/>
    <property type="match status" value="1"/>
</dbReference>
<dbReference type="Gene3D" id="1.10.260.40">
    <property type="entry name" value="lambda repressor-like DNA-binding domains"/>
    <property type="match status" value="1"/>
</dbReference>
<dbReference type="RefSeq" id="WP_175435208.1">
    <property type="nucleotide sequence ID" value="NZ_CP021978.1"/>
</dbReference>
<sequence length="321" mass="36089">MDRSSEIREFLRTRRARITPEQAGLAPHGGARRVPGLRREEVAQLAGVSVDYYVRLERGRTKGVSETVLDAVARALHLDETERAHLFDLTQPTPARTRRKRPLAPQRVHPVLYRTLDSLSVPAVVQGRRTDVLAANKLAHALYTDFEARPRRERNFARFVFLDEAARTLYADWEQVAGDCLALLRLYAGRHPDDPQLTELIGELSLHSDTFRRLWADHDVIAHTSGTKRLHHPLVGDLTLDYVVLAVEGDPEQTLVIYTPEPASPSAEALDILASWTSTSTTRPHTSGQTRNPVGCTQHGPWIYGMGRRCWCGHCRTSCMV</sequence>
<evidence type="ECO:0000313" key="3">
    <source>
        <dbReference type="Proteomes" id="UP000495940"/>
    </source>
</evidence>
<dbReference type="Gene3D" id="3.30.450.180">
    <property type="match status" value="1"/>
</dbReference>